<evidence type="ECO:0000313" key="3">
    <source>
        <dbReference type="EMBL" id="CAG1984614.1"/>
    </source>
</evidence>
<dbReference type="PROSITE" id="PS50103">
    <property type="entry name" value="ZF_C3H1"/>
    <property type="match status" value="1"/>
</dbReference>
<name>A0A4U9EZ48_GIBZA</name>
<dbReference type="Pfam" id="PF25543">
    <property type="entry name" value="zf-CCCH_tandem"/>
    <property type="match status" value="1"/>
</dbReference>
<evidence type="ECO:0000313" key="4">
    <source>
        <dbReference type="EMBL" id="VIO60093.1"/>
    </source>
</evidence>
<dbReference type="PANTHER" id="PTHR37543">
    <property type="entry name" value="CCCH ZINC FINGER DNA BINDING PROTEIN (AFU_ORTHOLOGUE AFUA_5G12760)"/>
    <property type="match status" value="1"/>
</dbReference>
<gene>
    <name evidence="4" type="ORF">FUG_LOCUS386911</name>
    <name evidence="3" type="ORF">MDCFG202_LOCUS259723</name>
</gene>
<organism evidence="3 5">
    <name type="scientific">Gibberella zeae</name>
    <name type="common">Wheat head blight fungus</name>
    <name type="synonym">Fusarium graminearum</name>
    <dbReference type="NCBI Taxonomy" id="5518"/>
    <lineage>
        <taxon>Eukaryota</taxon>
        <taxon>Fungi</taxon>
        <taxon>Dikarya</taxon>
        <taxon>Ascomycota</taxon>
        <taxon>Pezizomycotina</taxon>
        <taxon>Sordariomycetes</taxon>
        <taxon>Hypocreomycetidae</taxon>
        <taxon>Hypocreales</taxon>
        <taxon>Nectriaceae</taxon>
        <taxon>Fusarium</taxon>
    </lineage>
</organism>
<dbReference type="AlphaFoldDB" id="A0A4U9EZ48"/>
<feature type="domain" description="C3H1-type" evidence="2">
    <location>
        <begin position="346"/>
        <end position="373"/>
    </location>
</feature>
<protein>
    <recommendedName>
        <fullName evidence="2">C3H1-type domain-containing protein</fullName>
    </recommendedName>
</protein>
<feature type="zinc finger region" description="C3H1-type" evidence="1">
    <location>
        <begin position="346"/>
        <end position="373"/>
    </location>
</feature>
<dbReference type="PANTHER" id="PTHR37543:SF1">
    <property type="entry name" value="CCCH ZINC FINGER DNA BINDING PROTEIN (AFU_ORTHOLOGUE AFUA_5G12760)"/>
    <property type="match status" value="1"/>
</dbReference>
<dbReference type="Pfam" id="PF25540">
    <property type="entry name" value="DUF7923"/>
    <property type="match status" value="1"/>
</dbReference>
<dbReference type="Proteomes" id="UP000746612">
    <property type="component" value="Unassembled WGS sequence"/>
</dbReference>
<evidence type="ECO:0000313" key="5">
    <source>
        <dbReference type="Proteomes" id="UP000746612"/>
    </source>
</evidence>
<accession>A0A4U9EZ48</accession>
<dbReference type="InterPro" id="IPR057683">
    <property type="entry name" value="DUF7923"/>
</dbReference>
<dbReference type="InterPro" id="IPR000571">
    <property type="entry name" value="Znf_CCCH"/>
</dbReference>
<evidence type="ECO:0000256" key="1">
    <source>
        <dbReference type="PROSITE-ProRule" id="PRU00723"/>
    </source>
</evidence>
<keyword evidence="1" id="KW-0479">Metal-binding</keyword>
<reference evidence="4" key="1">
    <citation type="submission" date="2019-04" db="EMBL/GenBank/DDBJ databases">
        <authorList>
            <person name="Melise S."/>
            <person name="Noan J."/>
            <person name="Okalmin O."/>
        </authorList>
    </citation>
    <scope>NUCLEOTIDE SEQUENCE</scope>
    <source>
        <strain evidence="4">FN9</strain>
    </source>
</reference>
<sequence>MSGKLAEDFAVFRIAEEGQVARLQALSCQIQELVGKYDDAVRDLESERVARRFTQQDADESRAKYEELQQSMERSSFVLVLIDADADSYIFKDEYYAASEGGTKASLDLRDRVRSFLQANRPDLSDYPIVIKAYANEAGLSHFLVSSGIIKAPRDLVEFAKDFTQASEYTDFLLVGSGKDRADKKIQGKRDSSYHFLLAHAQAGCFKQFVKNPTCRHIIFGACHDNSYVRLLEDYCHDDSVVDRVTMLHGFSVGREFRDLRFKSFKMEDVFKAAPLRDVASSPESSASVPSSSTWASMVGSEVDASSRKSRAKSSVRLNSAGCRVDDHLRNPNKQALDSWRHKVGKVGMRYCRLHHLCGSCSNSSCKYSHGPLTEEEKLVFRRQVRMEVCNAGLLCRDVACLYGHNCSCSKATCKFSAEMHRIDVSEVNH</sequence>
<dbReference type="InterPro" id="IPR057654">
    <property type="entry name" value="Znf-CCCH_tandem"/>
</dbReference>
<keyword evidence="1" id="KW-0863">Zinc-finger</keyword>
<dbReference type="Pfam" id="PF25542">
    <property type="entry name" value="zf-CCCH_12"/>
    <property type="match status" value="1"/>
</dbReference>
<reference evidence="3" key="2">
    <citation type="submission" date="2021-03" db="EMBL/GenBank/DDBJ databases">
        <authorList>
            <person name="Alouane T."/>
            <person name="Langin T."/>
            <person name="Bonhomme L."/>
        </authorList>
    </citation>
    <scope>NUCLEOTIDE SEQUENCE</scope>
    <source>
        <strain evidence="3">MDC_Fg202</strain>
    </source>
</reference>
<evidence type="ECO:0000259" key="2">
    <source>
        <dbReference type="PROSITE" id="PS50103"/>
    </source>
</evidence>
<dbReference type="EMBL" id="CAAKMV010000142">
    <property type="protein sequence ID" value="VIO60093.1"/>
    <property type="molecule type" value="Genomic_DNA"/>
</dbReference>
<dbReference type="EMBL" id="CAJPIJ010000134">
    <property type="protein sequence ID" value="CAG1984614.1"/>
    <property type="molecule type" value="Genomic_DNA"/>
</dbReference>
<keyword evidence="1" id="KW-0862">Zinc</keyword>
<dbReference type="GO" id="GO:0008270">
    <property type="term" value="F:zinc ion binding"/>
    <property type="evidence" value="ECO:0007669"/>
    <property type="project" value="UniProtKB-KW"/>
</dbReference>
<proteinExistence type="predicted"/>